<organism evidence="1">
    <name type="scientific">Siphoviridae sp. ctbgC51</name>
    <dbReference type="NCBI Taxonomy" id="2827901"/>
    <lineage>
        <taxon>Viruses</taxon>
        <taxon>Duplodnaviria</taxon>
        <taxon>Heunggongvirae</taxon>
        <taxon>Uroviricota</taxon>
        <taxon>Caudoviricetes</taxon>
    </lineage>
</organism>
<dbReference type="EMBL" id="BK032817">
    <property type="protein sequence ID" value="DAF61766.1"/>
    <property type="molecule type" value="Genomic_DNA"/>
</dbReference>
<name>A0A8S5TES4_9CAUD</name>
<sequence length="64" mass="7397">MIDLKPCPFCGGKAVMISEPYTHNRFLVACKNRNDVCKCEPCTNFCDTREEAAEVWNRRVNERS</sequence>
<dbReference type="Pfam" id="PF14354">
    <property type="entry name" value="Lar_restr_allev"/>
    <property type="match status" value="1"/>
</dbReference>
<evidence type="ECO:0000313" key="1">
    <source>
        <dbReference type="EMBL" id="DAF61766.1"/>
    </source>
</evidence>
<protein>
    <submittedName>
        <fullName evidence="1">Restriction alleviation protein</fullName>
    </submittedName>
</protein>
<reference evidence="1" key="1">
    <citation type="journal article" date="2021" name="Proc. Natl. Acad. Sci. U.S.A.">
        <title>A Catalog of Tens of Thousands of Viruses from Human Metagenomes Reveals Hidden Associations with Chronic Diseases.</title>
        <authorList>
            <person name="Tisza M.J."/>
            <person name="Buck C.B."/>
        </authorList>
    </citation>
    <scope>NUCLEOTIDE SEQUENCE</scope>
    <source>
        <strain evidence="1">CtbgC51</strain>
    </source>
</reference>
<proteinExistence type="predicted"/>
<accession>A0A8S5TES4</accession>